<keyword evidence="2" id="KW-1185">Reference proteome</keyword>
<protein>
    <recommendedName>
        <fullName evidence="3">Lipoprotein</fullName>
    </recommendedName>
</protein>
<organism evidence="1 2">
    <name type="scientific">Elizabethkingia argenteiflava</name>
    <dbReference type="NCBI Taxonomy" id="2681556"/>
    <lineage>
        <taxon>Bacteria</taxon>
        <taxon>Pseudomonadati</taxon>
        <taxon>Bacteroidota</taxon>
        <taxon>Flavobacteriia</taxon>
        <taxon>Flavobacteriales</taxon>
        <taxon>Weeksellaceae</taxon>
        <taxon>Elizabethkingia</taxon>
    </lineage>
</organism>
<dbReference type="Proteomes" id="UP000553459">
    <property type="component" value="Unassembled WGS sequence"/>
</dbReference>
<reference evidence="1 2" key="1">
    <citation type="submission" date="2019-11" db="EMBL/GenBank/DDBJ databases">
        <title>Characterization of Elizabethkingia argenteiflava sp. nov., isolated from inner surface of Soybean Pods.</title>
        <authorList>
            <person name="Mo S."/>
        </authorList>
    </citation>
    <scope>NUCLEOTIDE SEQUENCE [LARGE SCALE GENOMIC DNA]</scope>
    <source>
        <strain evidence="1 2">YB22</strain>
    </source>
</reference>
<dbReference type="AlphaFoldDB" id="A0A845PQ05"/>
<evidence type="ECO:0008006" key="3">
    <source>
        <dbReference type="Google" id="ProtNLM"/>
    </source>
</evidence>
<gene>
    <name evidence="1" type="ORF">GNY06_02175</name>
</gene>
<evidence type="ECO:0000313" key="2">
    <source>
        <dbReference type="Proteomes" id="UP000553459"/>
    </source>
</evidence>
<dbReference type="PROSITE" id="PS51257">
    <property type="entry name" value="PROKAR_LIPOPROTEIN"/>
    <property type="match status" value="1"/>
</dbReference>
<sequence>MKTSPFFLILVGITALFSCKTPVNNLQTEDQILKLKLGEEKELRQNHLKIKFVGVTEDSRCPKDRNCMWIGNAKVQLKVNDQNFTLDTQNMPNQNYSKTLMIKGYNYTLETLSPEKLSMQTPITDYTIQLKVEKKDKPN</sequence>
<comment type="caution">
    <text evidence="1">The sequence shown here is derived from an EMBL/GenBank/DDBJ whole genome shotgun (WGS) entry which is preliminary data.</text>
</comment>
<dbReference type="RefSeq" id="WP_166518600.1">
    <property type="nucleotide sequence ID" value="NZ_JAAABJ010000240.1"/>
</dbReference>
<accession>A0A845PQ05</accession>
<dbReference type="EMBL" id="JAAABJ010000240">
    <property type="protein sequence ID" value="NAW50242.1"/>
    <property type="molecule type" value="Genomic_DNA"/>
</dbReference>
<proteinExistence type="predicted"/>
<evidence type="ECO:0000313" key="1">
    <source>
        <dbReference type="EMBL" id="NAW50242.1"/>
    </source>
</evidence>
<name>A0A845PQ05_9FLAO</name>